<protein>
    <recommendedName>
        <fullName evidence="2">PITH domain-containing protein</fullName>
    </recommendedName>
</protein>
<dbReference type="Proteomes" id="UP000054477">
    <property type="component" value="Unassembled WGS sequence"/>
</dbReference>
<evidence type="ECO:0000313" key="3">
    <source>
        <dbReference type="EMBL" id="KIK06386.1"/>
    </source>
</evidence>
<gene>
    <name evidence="3" type="ORF">K443DRAFT_634278</name>
</gene>
<proteinExistence type="inferred from homology"/>
<dbReference type="InterPro" id="IPR045099">
    <property type="entry name" value="PITH1-like"/>
</dbReference>
<dbReference type="OrthoDB" id="2635at2759"/>
<comment type="similarity">
    <text evidence="1">Belongs to the PITHD1 family.</text>
</comment>
<organism evidence="3 4">
    <name type="scientific">Laccaria amethystina LaAM-08-1</name>
    <dbReference type="NCBI Taxonomy" id="1095629"/>
    <lineage>
        <taxon>Eukaryota</taxon>
        <taxon>Fungi</taxon>
        <taxon>Dikarya</taxon>
        <taxon>Basidiomycota</taxon>
        <taxon>Agaricomycotina</taxon>
        <taxon>Agaricomycetes</taxon>
        <taxon>Agaricomycetidae</taxon>
        <taxon>Agaricales</taxon>
        <taxon>Agaricineae</taxon>
        <taxon>Hydnangiaceae</taxon>
        <taxon>Laccaria</taxon>
    </lineage>
</organism>
<dbReference type="EMBL" id="KN838553">
    <property type="protein sequence ID" value="KIK06386.1"/>
    <property type="molecule type" value="Genomic_DNA"/>
</dbReference>
<dbReference type="Pfam" id="PF06201">
    <property type="entry name" value="PITH"/>
    <property type="match status" value="1"/>
</dbReference>
<dbReference type="Gene3D" id="2.60.120.470">
    <property type="entry name" value="PITH domain"/>
    <property type="match status" value="1"/>
</dbReference>
<dbReference type="SUPFAM" id="SSF49785">
    <property type="entry name" value="Galactose-binding domain-like"/>
    <property type="match status" value="1"/>
</dbReference>
<dbReference type="AlphaFoldDB" id="A0A0C9XMR5"/>
<dbReference type="InterPro" id="IPR037047">
    <property type="entry name" value="PITH_dom_sf"/>
</dbReference>
<dbReference type="PANTHER" id="PTHR12175">
    <property type="entry name" value="AD039 HT014 THIOREDOXIN FAMILY TRP26"/>
    <property type="match status" value="1"/>
</dbReference>
<sequence>MSDNSETANTLQADLAGTDISNLFAPWEERDDNTKYAESGVDDQLIIHVPFTQNVRIRSVLLKLGRGEVTPRHLRLYANHPTIIDFADAETTRPQLNISLLEGETGVVEYPLRAAVFASVHALSLFFNDAVGEERSLIYYLGFRGDMRSTRKEVNSKLEVPAPNAADAPLVDKVTTKVGGQQTTAR</sequence>
<dbReference type="InterPro" id="IPR008979">
    <property type="entry name" value="Galactose-bd-like_sf"/>
</dbReference>
<feature type="domain" description="PITH" evidence="2">
    <location>
        <begin position="1"/>
        <end position="163"/>
    </location>
</feature>
<accession>A0A0C9XMR5</accession>
<reference evidence="4" key="2">
    <citation type="submission" date="2015-01" db="EMBL/GenBank/DDBJ databases">
        <title>Evolutionary Origins and Diversification of the Mycorrhizal Mutualists.</title>
        <authorList>
            <consortium name="DOE Joint Genome Institute"/>
            <consortium name="Mycorrhizal Genomics Consortium"/>
            <person name="Kohler A."/>
            <person name="Kuo A."/>
            <person name="Nagy L.G."/>
            <person name="Floudas D."/>
            <person name="Copeland A."/>
            <person name="Barry K.W."/>
            <person name="Cichocki N."/>
            <person name="Veneault-Fourrey C."/>
            <person name="LaButti K."/>
            <person name="Lindquist E.A."/>
            <person name="Lipzen A."/>
            <person name="Lundell T."/>
            <person name="Morin E."/>
            <person name="Murat C."/>
            <person name="Riley R."/>
            <person name="Ohm R."/>
            <person name="Sun H."/>
            <person name="Tunlid A."/>
            <person name="Henrissat B."/>
            <person name="Grigoriev I.V."/>
            <person name="Hibbett D.S."/>
            <person name="Martin F."/>
        </authorList>
    </citation>
    <scope>NUCLEOTIDE SEQUENCE [LARGE SCALE GENOMIC DNA]</scope>
    <source>
        <strain evidence="4">LaAM-08-1</strain>
    </source>
</reference>
<dbReference type="GO" id="GO:0005737">
    <property type="term" value="C:cytoplasm"/>
    <property type="evidence" value="ECO:0007669"/>
    <property type="project" value="UniProtKB-ARBA"/>
</dbReference>
<dbReference type="InterPro" id="IPR010400">
    <property type="entry name" value="PITH_dom"/>
</dbReference>
<evidence type="ECO:0000313" key="4">
    <source>
        <dbReference type="Proteomes" id="UP000054477"/>
    </source>
</evidence>
<dbReference type="GO" id="GO:0005634">
    <property type="term" value="C:nucleus"/>
    <property type="evidence" value="ECO:0007669"/>
    <property type="project" value="TreeGrafter"/>
</dbReference>
<dbReference type="HOGENOM" id="CLU_072377_2_1_1"/>
<evidence type="ECO:0000256" key="1">
    <source>
        <dbReference type="ARBA" id="ARBA00025788"/>
    </source>
</evidence>
<reference evidence="3 4" key="1">
    <citation type="submission" date="2014-04" db="EMBL/GenBank/DDBJ databases">
        <authorList>
            <consortium name="DOE Joint Genome Institute"/>
            <person name="Kuo A."/>
            <person name="Kohler A."/>
            <person name="Nagy L.G."/>
            <person name="Floudas D."/>
            <person name="Copeland A."/>
            <person name="Barry K.W."/>
            <person name="Cichocki N."/>
            <person name="Veneault-Fourrey C."/>
            <person name="LaButti K."/>
            <person name="Lindquist E.A."/>
            <person name="Lipzen A."/>
            <person name="Lundell T."/>
            <person name="Morin E."/>
            <person name="Murat C."/>
            <person name="Sun H."/>
            <person name="Tunlid A."/>
            <person name="Henrissat B."/>
            <person name="Grigoriev I.V."/>
            <person name="Hibbett D.S."/>
            <person name="Martin F."/>
            <person name="Nordberg H.P."/>
            <person name="Cantor M.N."/>
            <person name="Hua S.X."/>
        </authorList>
    </citation>
    <scope>NUCLEOTIDE SEQUENCE [LARGE SCALE GENOMIC DNA]</scope>
    <source>
        <strain evidence="3 4">LaAM-08-1</strain>
    </source>
</reference>
<keyword evidence="4" id="KW-1185">Reference proteome</keyword>
<dbReference type="PROSITE" id="PS51532">
    <property type="entry name" value="PITH"/>
    <property type="match status" value="1"/>
</dbReference>
<name>A0A0C9XMR5_9AGAR</name>
<dbReference type="PANTHER" id="PTHR12175:SF1">
    <property type="entry name" value="PITH DOMAIN-CONTAINING PROTEIN 1"/>
    <property type="match status" value="1"/>
</dbReference>
<evidence type="ECO:0000259" key="2">
    <source>
        <dbReference type="PROSITE" id="PS51532"/>
    </source>
</evidence>